<dbReference type="Pfam" id="PF17919">
    <property type="entry name" value="RT_RNaseH_2"/>
    <property type="match status" value="1"/>
</dbReference>
<dbReference type="InterPro" id="IPR043502">
    <property type="entry name" value="DNA/RNA_pol_sf"/>
</dbReference>
<dbReference type="InterPro" id="IPR043128">
    <property type="entry name" value="Rev_trsase/Diguanyl_cyclase"/>
</dbReference>
<dbReference type="PANTHER" id="PTHR37984">
    <property type="entry name" value="PROTEIN CBG26694"/>
    <property type="match status" value="1"/>
</dbReference>
<feature type="domain" description="Reverse transcriptase/retrotransposon-derived protein RNase H-like" evidence="2">
    <location>
        <begin position="201"/>
        <end position="248"/>
    </location>
</feature>
<dbReference type="Gene3D" id="3.30.70.270">
    <property type="match status" value="2"/>
</dbReference>
<dbReference type="EMBL" id="BQNB010016091">
    <property type="protein sequence ID" value="GJT47710.1"/>
    <property type="molecule type" value="Genomic_DNA"/>
</dbReference>
<proteinExistence type="predicted"/>
<evidence type="ECO:0000259" key="2">
    <source>
        <dbReference type="Pfam" id="PF17919"/>
    </source>
</evidence>
<evidence type="ECO:0000313" key="3">
    <source>
        <dbReference type="EMBL" id="GJT47710.1"/>
    </source>
</evidence>
<dbReference type="InterPro" id="IPR041577">
    <property type="entry name" value="RT_RNaseH_2"/>
</dbReference>
<reference evidence="3" key="2">
    <citation type="submission" date="2022-01" db="EMBL/GenBank/DDBJ databases">
        <authorList>
            <person name="Yamashiro T."/>
            <person name="Shiraishi A."/>
            <person name="Satake H."/>
            <person name="Nakayama K."/>
        </authorList>
    </citation>
    <scope>NUCLEOTIDE SEQUENCE</scope>
</reference>
<organism evidence="3 4">
    <name type="scientific">Tanacetum coccineum</name>
    <dbReference type="NCBI Taxonomy" id="301880"/>
    <lineage>
        <taxon>Eukaryota</taxon>
        <taxon>Viridiplantae</taxon>
        <taxon>Streptophyta</taxon>
        <taxon>Embryophyta</taxon>
        <taxon>Tracheophyta</taxon>
        <taxon>Spermatophyta</taxon>
        <taxon>Magnoliopsida</taxon>
        <taxon>eudicotyledons</taxon>
        <taxon>Gunneridae</taxon>
        <taxon>Pentapetalae</taxon>
        <taxon>asterids</taxon>
        <taxon>campanulids</taxon>
        <taxon>Asterales</taxon>
        <taxon>Asteraceae</taxon>
        <taxon>Asteroideae</taxon>
        <taxon>Anthemideae</taxon>
        <taxon>Anthemidinae</taxon>
        <taxon>Tanacetum</taxon>
    </lineage>
</organism>
<keyword evidence="4" id="KW-1185">Reference proteome</keyword>
<gene>
    <name evidence="3" type="ORF">Tco_0973867</name>
</gene>
<sequence>MSLPPSQAHFHHFKRLSATNAITEAYTIHCFSMDTTQDDTLQLPDTIPHDLASVLHGFASVFAVPTGLPPSRTHDHSIVLQDGVNVVKVRPYRYPVSQKAQIEAMVADMLAQVTIKDSFLMPTVDELLDELHGSTWQLHLEHLTMVLGCLQDHRLYAKLSKCAFGQERIEYLGHVVTGAGVEMDPAKVTAVANWPKNNFKWSQEAESAFEILKQALQTTHVLVLPDFSKPFIVETDASGKGIGAILSQA</sequence>
<protein>
    <submittedName>
        <fullName evidence="3">Ty3-gypsy retrotransposon protein</fullName>
    </submittedName>
</protein>
<dbReference type="SUPFAM" id="SSF56672">
    <property type="entry name" value="DNA/RNA polymerases"/>
    <property type="match status" value="1"/>
</dbReference>
<name>A0ABQ5E9Z8_9ASTR</name>
<accession>A0ABQ5E9Z8</accession>
<feature type="non-terminal residue" evidence="3">
    <location>
        <position position="249"/>
    </location>
</feature>
<evidence type="ECO:0000313" key="4">
    <source>
        <dbReference type="Proteomes" id="UP001151760"/>
    </source>
</evidence>
<keyword evidence="1" id="KW-0511">Multifunctional enzyme</keyword>
<reference evidence="3" key="1">
    <citation type="journal article" date="2022" name="Int. J. Mol. Sci.">
        <title>Draft Genome of Tanacetum Coccineum: Genomic Comparison of Closely Related Tanacetum-Family Plants.</title>
        <authorList>
            <person name="Yamashiro T."/>
            <person name="Shiraishi A."/>
            <person name="Nakayama K."/>
            <person name="Satake H."/>
        </authorList>
    </citation>
    <scope>NUCLEOTIDE SEQUENCE</scope>
</reference>
<evidence type="ECO:0000256" key="1">
    <source>
        <dbReference type="ARBA" id="ARBA00023268"/>
    </source>
</evidence>
<dbReference type="PANTHER" id="PTHR37984:SF5">
    <property type="entry name" value="PROTEIN NYNRIN-LIKE"/>
    <property type="match status" value="1"/>
</dbReference>
<comment type="caution">
    <text evidence="3">The sequence shown here is derived from an EMBL/GenBank/DDBJ whole genome shotgun (WGS) entry which is preliminary data.</text>
</comment>
<dbReference type="Proteomes" id="UP001151760">
    <property type="component" value="Unassembled WGS sequence"/>
</dbReference>
<dbReference type="InterPro" id="IPR050951">
    <property type="entry name" value="Retrovirus_Pol_polyprotein"/>
</dbReference>